<evidence type="ECO:0000259" key="2">
    <source>
        <dbReference type="Pfam" id="PF07859"/>
    </source>
</evidence>
<dbReference type="Gene3D" id="3.40.50.1820">
    <property type="entry name" value="alpha/beta hydrolase"/>
    <property type="match status" value="1"/>
</dbReference>
<comment type="similarity">
    <text evidence="1">Belongs to the 'GDXG' lipolytic enzyme family.</text>
</comment>
<dbReference type="InterPro" id="IPR013094">
    <property type="entry name" value="AB_hydrolase_3"/>
</dbReference>
<name>A0A6A4LEK9_9ERIC</name>
<dbReference type="InterPro" id="IPR050466">
    <property type="entry name" value="Carboxylest/Gibb_receptor"/>
</dbReference>
<reference evidence="3 4" key="1">
    <citation type="journal article" date="2019" name="Genome Biol. Evol.">
        <title>The Rhododendron genome and chromosomal organization provide insight into shared whole-genome duplications across the heath family (Ericaceae).</title>
        <authorList>
            <person name="Soza V.L."/>
            <person name="Lindsley D."/>
            <person name="Waalkes A."/>
            <person name="Ramage E."/>
            <person name="Patwardhan R.P."/>
            <person name="Burton J.N."/>
            <person name="Adey A."/>
            <person name="Kumar A."/>
            <person name="Qiu R."/>
            <person name="Shendure J."/>
            <person name="Hall B."/>
        </authorList>
    </citation>
    <scope>NUCLEOTIDE SEQUENCE [LARGE SCALE GENOMIC DNA]</scope>
    <source>
        <strain evidence="3">RSF 1966-606</strain>
    </source>
</reference>
<dbReference type="InterPro" id="IPR029058">
    <property type="entry name" value="AB_hydrolase_fold"/>
</dbReference>
<dbReference type="Pfam" id="PF07859">
    <property type="entry name" value="Abhydrolase_3"/>
    <property type="match status" value="1"/>
</dbReference>
<dbReference type="SUPFAM" id="SSF53474">
    <property type="entry name" value="alpha/beta-Hydrolases"/>
    <property type="match status" value="1"/>
</dbReference>
<dbReference type="PANTHER" id="PTHR23024">
    <property type="entry name" value="ARYLACETAMIDE DEACETYLASE"/>
    <property type="match status" value="1"/>
</dbReference>
<organism evidence="3 4">
    <name type="scientific">Rhododendron williamsianum</name>
    <dbReference type="NCBI Taxonomy" id="262921"/>
    <lineage>
        <taxon>Eukaryota</taxon>
        <taxon>Viridiplantae</taxon>
        <taxon>Streptophyta</taxon>
        <taxon>Embryophyta</taxon>
        <taxon>Tracheophyta</taxon>
        <taxon>Spermatophyta</taxon>
        <taxon>Magnoliopsida</taxon>
        <taxon>eudicotyledons</taxon>
        <taxon>Gunneridae</taxon>
        <taxon>Pentapetalae</taxon>
        <taxon>asterids</taxon>
        <taxon>Ericales</taxon>
        <taxon>Ericaceae</taxon>
        <taxon>Ericoideae</taxon>
        <taxon>Rhodoreae</taxon>
        <taxon>Rhododendron</taxon>
    </lineage>
</organism>
<dbReference type="EMBL" id="QEFC01002089">
    <property type="protein sequence ID" value="KAE9454934.1"/>
    <property type="molecule type" value="Genomic_DNA"/>
</dbReference>
<dbReference type="Proteomes" id="UP000428333">
    <property type="component" value="Linkage Group LG08"/>
</dbReference>
<sequence length="557" mass="62942">MTTGFGANRSPWRDQIPWYTRLLLAVLLFAFDAGCRFDLIRRLLLLLDLKSPPSSAKGVTSFDVTVDPSRNLWFRLYIPSSYSSPASTLPLLFYFHGGGFVAFAANSITYDNLCRRLARDLQAVVISVNYRLAPDHRYPCQYDEGLDVLKFIDARKYAVLPSSTDLNRCFIAGDSAGGNIAHHVTLRACDHVFEKVKIIGLVAIQPFFGGEERTESELRLTGAPILNTRRTDWMWRSFLPKGSGRDHEAAHVSGDIRAVKFPATVVFVGGFDPLQDWQRRYCEGLRKSGPVSICVSVDIVMVEDAFLSIAISGDAATVGEALGYQLDWPKKLVLFDYEVTSKNVDWEENLRSIQLFPSIAKGFDSEKAIKMELEKDLFGEEVDYHLDKIDMDYLYEALKASNMHRSFFFVNPYVTSVKNKPGDDSHEALLARRLEDAKPGQLVFAPCNIGNHWVLVIASTSYVFYLVRIDFFDAEMIDENGWCILFSTPKSRRAKSLVTDAACWLRRMLDLTIFGFNVVVGRDEVEVVGPFFDESQQRQMSAPLSLRASWSKSKELR</sequence>
<evidence type="ECO:0000256" key="1">
    <source>
        <dbReference type="ARBA" id="ARBA00010515"/>
    </source>
</evidence>
<protein>
    <recommendedName>
        <fullName evidence="2">Alpha/beta hydrolase fold-3 domain-containing protein</fullName>
    </recommendedName>
</protein>
<evidence type="ECO:0000313" key="3">
    <source>
        <dbReference type="EMBL" id="KAE9454934.1"/>
    </source>
</evidence>
<feature type="domain" description="Alpha/beta hydrolase fold-3" evidence="2">
    <location>
        <begin position="92"/>
        <end position="289"/>
    </location>
</feature>
<dbReference type="GO" id="GO:0052689">
    <property type="term" value="F:carboxylic ester hydrolase activity"/>
    <property type="evidence" value="ECO:0007669"/>
    <property type="project" value="TreeGrafter"/>
</dbReference>
<accession>A0A6A4LEK9</accession>
<feature type="non-terminal residue" evidence="3">
    <location>
        <position position="1"/>
    </location>
</feature>
<gene>
    <name evidence="3" type="ORF">C3L33_13158</name>
</gene>
<dbReference type="PANTHER" id="PTHR23024:SF24">
    <property type="entry name" value="ALPHA_BETA HYDROLASE FOLD-3 DOMAIN-CONTAINING PROTEIN"/>
    <property type="match status" value="1"/>
</dbReference>
<keyword evidence="4" id="KW-1185">Reference proteome</keyword>
<dbReference type="GO" id="GO:0009860">
    <property type="term" value="P:pollen tube growth"/>
    <property type="evidence" value="ECO:0007669"/>
    <property type="project" value="TreeGrafter"/>
</dbReference>
<dbReference type="OrthoDB" id="408631at2759"/>
<comment type="caution">
    <text evidence="3">The sequence shown here is derived from an EMBL/GenBank/DDBJ whole genome shotgun (WGS) entry which is preliminary data.</text>
</comment>
<proteinExistence type="inferred from homology"/>
<evidence type="ECO:0000313" key="4">
    <source>
        <dbReference type="Proteomes" id="UP000428333"/>
    </source>
</evidence>
<dbReference type="AlphaFoldDB" id="A0A6A4LEK9"/>